<proteinExistence type="predicted"/>
<dbReference type="Pfam" id="PF00089">
    <property type="entry name" value="Trypsin"/>
    <property type="match status" value="1"/>
</dbReference>
<dbReference type="InterPro" id="IPR018114">
    <property type="entry name" value="TRYPSIN_HIS"/>
</dbReference>
<keyword evidence="2" id="KW-0720">Serine protease</keyword>
<keyword evidence="3" id="KW-0732">Signal</keyword>
<dbReference type="CDD" id="cd00190">
    <property type="entry name" value="Tryp_SPc"/>
    <property type="match status" value="1"/>
</dbReference>
<dbReference type="EMBL" id="GEZM01020185">
    <property type="protein sequence ID" value="JAV89329.1"/>
    <property type="molecule type" value="Transcribed_RNA"/>
</dbReference>
<dbReference type="SUPFAM" id="SSF50494">
    <property type="entry name" value="Trypsin-like serine proteases"/>
    <property type="match status" value="1"/>
</dbReference>
<evidence type="ECO:0000256" key="3">
    <source>
        <dbReference type="SAM" id="SignalP"/>
    </source>
</evidence>
<keyword evidence="2" id="KW-0378">Hydrolase</keyword>
<dbReference type="GeneID" id="116178200"/>
<dbReference type="InterPro" id="IPR043504">
    <property type="entry name" value="Peptidase_S1_PA_chymotrypsin"/>
</dbReference>
<dbReference type="Gene3D" id="2.40.10.10">
    <property type="entry name" value="Trypsin-like serine proteases"/>
    <property type="match status" value="1"/>
</dbReference>
<dbReference type="InterPro" id="IPR001254">
    <property type="entry name" value="Trypsin_dom"/>
</dbReference>
<dbReference type="PROSITE" id="PS50240">
    <property type="entry name" value="TRYPSIN_DOM"/>
    <property type="match status" value="1"/>
</dbReference>
<dbReference type="InterPro" id="IPR033116">
    <property type="entry name" value="TRYPSIN_SER"/>
</dbReference>
<keyword evidence="2" id="KW-0645">Protease</keyword>
<feature type="chain" id="PRO_5012146583" description="Peptidase S1 domain-containing protein" evidence="3">
    <location>
        <begin position="19"/>
        <end position="275"/>
    </location>
</feature>
<organism evidence="5">
    <name type="scientific">Photinus pyralis</name>
    <name type="common">Common eastern firefly</name>
    <name type="synonym">Lampyris pyralis</name>
    <dbReference type="NCBI Taxonomy" id="7054"/>
    <lineage>
        <taxon>Eukaryota</taxon>
        <taxon>Metazoa</taxon>
        <taxon>Ecdysozoa</taxon>
        <taxon>Arthropoda</taxon>
        <taxon>Hexapoda</taxon>
        <taxon>Insecta</taxon>
        <taxon>Pterygota</taxon>
        <taxon>Neoptera</taxon>
        <taxon>Endopterygota</taxon>
        <taxon>Coleoptera</taxon>
        <taxon>Polyphaga</taxon>
        <taxon>Elateriformia</taxon>
        <taxon>Elateroidea</taxon>
        <taxon>Lampyridae</taxon>
        <taxon>Lampyrinae</taxon>
        <taxon>Photinus</taxon>
    </lineage>
</organism>
<dbReference type="PROSITE" id="PS00135">
    <property type="entry name" value="TRYPSIN_SER"/>
    <property type="match status" value="1"/>
</dbReference>
<protein>
    <recommendedName>
        <fullName evidence="4">Peptidase S1 domain-containing protein</fullName>
    </recommendedName>
</protein>
<dbReference type="GO" id="GO:0004252">
    <property type="term" value="F:serine-type endopeptidase activity"/>
    <property type="evidence" value="ECO:0007669"/>
    <property type="project" value="InterPro"/>
</dbReference>
<evidence type="ECO:0000313" key="5">
    <source>
        <dbReference type="EMBL" id="JAV89329.1"/>
    </source>
</evidence>
<dbReference type="FunFam" id="2.40.10.10:FF:000068">
    <property type="entry name" value="transmembrane protease serine 2"/>
    <property type="match status" value="1"/>
</dbReference>
<dbReference type="InterPro" id="IPR001314">
    <property type="entry name" value="Peptidase_S1A"/>
</dbReference>
<keyword evidence="1" id="KW-1015">Disulfide bond</keyword>
<dbReference type="PANTHER" id="PTHR24252:SF11">
    <property type="entry name" value="ATRIAL NATRIURETIC PEPTIDE-CONVERTING ENZYME ISOFORM X1"/>
    <property type="match status" value="1"/>
</dbReference>
<reference evidence="5" key="1">
    <citation type="journal article" date="2016" name="Sci. Rep.">
        <title>Molecular characterization of firefly nuptial gifts: a multi-omics approach sheds light on postcopulatory sexual selection.</title>
        <authorList>
            <person name="Al-Wathiqui N."/>
            <person name="Fallon T.R."/>
            <person name="South A."/>
            <person name="Weng J.K."/>
            <person name="Lewis S.M."/>
        </authorList>
    </citation>
    <scope>NUCLEOTIDE SEQUENCE</scope>
</reference>
<dbReference type="AlphaFoldDB" id="A0A1Y1MUV7"/>
<evidence type="ECO:0000259" key="4">
    <source>
        <dbReference type="PROSITE" id="PS50240"/>
    </source>
</evidence>
<feature type="domain" description="Peptidase S1" evidence="4">
    <location>
        <begin position="26"/>
        <end position="264"/>
    </location>
</feature>
<dbReference type="GO" id="GO:0006508">
    <property type="term" value="P:proteolysis"/>
    <property type="evidence" value="ECO:0007669"/>
    <property type="project" value="UniProtKB-KW"/>
</dbReference>
<evidence type="ECO:0000256" key="1">
    <source>
        <dbReference type="ARBA" id="ARBA00023157"/>
    </source>
</evidence>
<dbReference type="RefSeq" id="XP_031353493.1">
    <property type="nucleotide sequence ID" value="XM_031497633.1"/>
</dbReference>
<dbReference type="PROSITE" id="PS00134">
    <property type="entry name" value="TRYPSIN_HIS"/>
    <property type="match status" value="1"/>
</dbReference>
<dbReference type="InterPro" id="IPR009003">
    <property type="entry name" value="Peptidase_S1_PA"/>
</dbReference>
<name>A0A1Y1MUV7_PHOPY</name>
<dbReference type="KEGG" id="ppyr:116178200"/>
<dbReference type="PRINTS" id="PR00722">
    <property type="entry name" value="CHYMOTRYPSIN"/>
</dbReference>
<dbReference type="SMART" id="SM00020">
    <property type="entry name" value="Tryp_SPc"/>
    <property type="match status" value="1"/>
</dbReference>
<sequence>MECLQALVFSIILALVNASNSTEPKISNGYTASRGQFPYLASYQYRGEHFCGCSILNAEWLLTAAHCVDQALNLPREDLQIVAGILKLYDSPPYRQTRQILRQYKHPNYNGGISPNDIGLIRVKTPFNWSNDVNWIALPYENREYEGLAVIAGWGYLRSSYPAPSVHLQYARGGTIRENECNSIVNQYGVAVDIRSICTIGYDAGNETSCKGDSGGPLVYPDYPNRPVQIGVMSWNLSPCGLNRSPSVSTKVSRYIGWIVCRVQNDNVSPSAPCY</sequence>
<dbReference type="PANTHER" id="PTHR24252">
    <property type="entry name" value="ACROSIN-RELATED"/>
    <property type="match status" value="1"/>
</dbReference>
<feature type="signal peptide" evidence="3">
    <location>
        <begin position="1"/>
        <end position="18"/>
    </location>
</feature>
<accession>A0A1Y1MUV7</accession>
<dbReference type="OrthoDB" id="10061449at2759"/>
<evidence type="ECO:0000256" key="2">
    <source>
        <dbReference type="RuleBase" id="RU363034"/>
    </source>
</evidence>